<dbReference type="GO" id="GO:0016020">
    <property type="term" value="C:membrane"/>
    <property type="evidence" value="ECO:0007669"/>
    <property type="project" value="UniProtKB-SubCell"/>
</dbReference>
<evidence type="ECO:0000256" key="5">
    <source>
        <dbReference type="SAM" id="Phobius"/>
    </source>
</evidence>
<dbReference type="EMBL" id="CAEZXW010000090">
    <property type="protein sequence ID" value="CAB4711109.1"/>
    <property type="molecule type" value="Genomic_DNA"/>
</dbReference>
<gene>
    <name evidence="7" type="ORF">UFOPK2593_01179</name>
</gene>
<sequence>MRTRWARTRKSLVTLVASRRPWVQKTLVTALASGVAWEVGDLVVTNGGLVAAIAAALSVRISLHKSVREGFGQIFGTAIGAGAALLSTTLLGFGFFTIVGTIVLCAIISRAIHLGEVASFNVPITALIVIGPGLSESNAVRRMSCTLIGVGIAIVFSYFAHPKSPAGRTVDQIGRVGKRSVELLDQMSLGVARGYTQQEAGDWLAKARLLVEELPGVRAQAQEARSYAKWFPTAEVDEAEDLYSRGVAAEHTVVQIRSIARTLFDSSLDNAGMSESTSKQISKALASASAAIKDRMKSLTGDDSAREKEDIAEELRAAGTIFVDEVIDQVDETDPDQLARTISLKANIDIIADSLDLSSPAIRHVASPTSADGILALSPAAQGRRFRSKIKNLMPTSLKKYF</sequence>
<dbReference type="Pfam" id="PF13515">
    <property type="entry name" value="FUSC_2"/>
    <property type="match status" value="1"/>
</dbReference>
<evidence type="ECO:0000256" key="3">
    <source>
        <dbReference type="ARBA" id="ARBA00022989"/>
    </source>
</evidence>
<reference evidence="7" key="1">
    <citation type="submission" date="2020-05" db="EMBL/GenBank/DDBJ databases">
        <authorList>
            <person name="Chiriac C."/>
            <person name="Salcher M."/>
            <person name="Ghai R."/>
            <person name="Kavagutti S V."/>
        </authorList>
    </citation>
    <scope>NUCLEOTIDE SEQUENCE</scope>
</reference>
<name>A0A6J6QJR5_9ZZZZ</name>
<organism evidence="7">
    <name type="scientific">freshwater metagenome</name>
    <dbReference type="NCBI Taxonomy" id="449393"/>
    <lineage>
        <taxon>unclassified sequences</taxon>
        <taxon>metagenomes</taxon>
        <taxon>ecological metagenomes</taxon>
    </lineage>
</organism>
<dbReference type="AlphaFoldDB" id="A0A6J6QJR5"/>
<proteinExistence type="predicted"/>
<keyword evidence="3 5" id="KW-1133">Transmembrane helix</keyword>
<evidence type="ECO:0000313" key="7">
    <source>
        <dbReference type="EMBL" id="CAB4711109.1"/>
    </source>
</evidence>
<dbReference type="InterPro" id="IPR049453">
    <property type="entry name" value="Memb_transporter_dom"/>
</dbReference>
<accession>A0A6J6QJR5</accession>
<evidence type="ECO:0000256" key="4">
    <source>
        <dbReference type="ARBA" id="ARBA00023136"/>
    </source>
</evidence>
<evidence type="ECO:0000256" key="2">
    <source>
        <dbReference type="ARBA" id="ARBA00022692"/>
    </source>
</evidence>
<keyword evidence="4 5" id="KW-0472">Membrane</keyword>
<evidence type="ECO:0000256" key="1">
    <source>
        <dbReference type="ARBA" id="ARBA00004141"/>
    </source>
</evidence>
<protein>
    <submittedName>
        <fullName evidence="7">Unannotated protein</fullName>
    </submittedName>
</protein>
<feature type="transmembrane region" description="Helical" evidence="5">
    <location>
        <begin position="84"/>
        <end position="112"/>
    </location>
</feature>
<evidence type="ECO:0000259" key="6">
    <source>
        <dbReference type="Pfam" id="PF13515"/>
    </source>
</evidence>
<comment type="subcellular location">
    <subcellularLocation>
        <location evidence="1">Membrane</location>
        <topology evidence="1">Multi-pass membrane protein</topology>
    </subcellularLocation>
</comment>
<feature type="transmembrane region" description="Helical" evidence="5">
    <location>
        <begin position="142"/>
        <end position="160"/>
    </location>
</feature>
<feature type="domain" description="Integral membrane bound transporter" evidence="6">
    <location>
        <begin position="38"/>
        <end position="156"/>
    </location>
</feature>
<keyword evidence="2 5" id="KW-0812">Transmembrane</keyword>
<feature type="transmembrane region" description="Helical" evidence="5">
    <location>
        <begin position="43"/>
        <end position="63"/>
    </location>
</feature>
<feature type="transmembrane region" description="Helical" evidence="5">
    <location>
        <begin position="118"/>
        <end position="135"/>
    </location>
</feature>